<evidence type="ECO:0000256" key="1">
    <source>
        <dbReference type="ARBA" id="ARBA00008348"/>
    </source>
</evidence>
<dbReference type="AlphaFoldDB" id="A0A098LA22"/>
<reference evidence="7 8" key="1">
    <citation type="submission" date="2014-09" db="EMBL/GenBank/DDBJ databases">
        <title>Sporocytophaga myxococcoides PG-01 genome sequencing.</title>
        <authorList>
            <person name="Liu L."/>
            <person name="Gao P.J."/>
            <person name="Chen G.J."/>
            <person name="Wang L.S."/>
        </authorList>
    </citation>
    <scope>NUCLEOTIDE SEQUENCE [LARGE SCALE GENOMIC DNA]</scope>
    <source>
        <strain evidence="7 8">PG-01</strain>
    </source>
</reference>
<feature type="domain" description="RNA-binding S4" evidence="6">
    <location>
        <begin position="267"/>
        <end position="328"/>
    </location>
</feature>
<dbReference type="SMART" id="SM00363">
    <property type="entry name" value="S4"/>
    <property type="match status" value="1"/>
</dbReference>
<protein>
    <recommendedName>
        <fullName evidence="4">Pseudouridine synthase</fullName>
        <ecNumber evidence="4">5.4.99.-</ecNumber>
    </recommendedName>
</protein>
<feature type="region of interest" description="Disordered" evidence="5">
    <location>
        <begin position="1"/>
        <end position="262"/>
    </location>
</feature>
<gene>
    <name evidence="7" type="ORF">MYP_957</name>
</gene>
<keyword evidence="2 4" id="KW-0413">Isomerase</keyword>
<evidence type="ECO:0000256" key="2">
    <source>
        <dbReference type="ARBA" id="ARBA00023235"/>
    </source>
</evidence>
<evidence type="ECO:0000256" key="3">
    <source>
        <dbReference type="PROSITE-ProRule" id="PRU00182"/>
    </source>
</evidence>
<dbReference type="EC" id="5.4.99.-" evidence="4"/>
<dbReference type="InterPro" id="IPR018496">
    <property type="entry name" value="PsdUridine_synth_RsuA/RluB_CS"/>
</dbReference>
<dbReference type="PROSITE" id="PS50889">
    <property type="entry name" value="S4"/>
    <property type="match status" value="1"/>
</dbReference>
<dbReference type="InterPro" id="IPR002942">
    <property type="entry name" value="S4_RNA-bd"/>
</dbReference>
<feature type="compositionally biased region" description="Basic and acidic residues" evidence="5">
    <location>
        <begin position="122"/>
        <end position="179"/>
    </location>
</feature>
<name>A0A098LA22_9BACT</name>
<sequence>MKKDQPQRKGRGASDRDKASKFSSKKSSTPKSDGASGTRPSRKSSFAAKKTPAGRVPAGKPRRKFDSQGDSGKPERPSEFKGKKSAEGRKPNSLSGSGKGRDFKKDSSRDSDNRRNKFVRNKFGEDPKAKTPEFKGREREGDQKRGRKSDSTFDSKKRSSSDEKSFRGKPRGKSEETRSGKSFSKPKQDWKTVSGKPEDRPFKKTGLKNYSDKPSFKKSFSKSKDEEYDGGDNDIEKSSEETSSKRPFKKTEGKKSGVRNKTSSDEIRLNRYISNAGVCSRREADVLISDGLIKVNGKVVTEMGYKVKKGDTVKYGSKILSPEKLVYVLINKPKDFITTTDDENERKTVMDLVKNVGPERIYPVGRLDRNTTGLLLFTNDGELAEKLMHPSNRTKKLYQAELSKPMSHEDFARLKNGITLEDGPIKPDQLEFVTPDGWVIGIQVHEGRNRLVRRMFEHLGYEVARLDRVMYAGLTKRDLPRGHWRHLTEKEVIKLKHLGH</sequence>
<accession>A0A098LA22</accession>
<dbReference type="SUPFAM" id="SSF55174">
    <property type="entry name" value="Alpha-L RNA-binding motif"/>
    <property type="match status" value="1"/>
</dbReference>
<keyword evidence="8" id="KW-1185">Reference proteome</keyword>
<dbReference type="PANTHER" id="PTHR47683:SF2">
    <property type="entry name" value="RNA-BINDING S4 DOMAIN-CONTAINING PROTEIN"/>
    <property type="match status" value="1"/>
</dbReference>
<proteinExistence type="inferred from homology"/>
<dbReference type="Proteomes" id="UP000030185">
    <property type="component" value="Unassembled WGS sequence"/>
</dbReference>
<dbReference type="Gene3D" id="3.10.290.10">
    <property type="entry name" value="RNA-binding S4 domain"/>
    <property type="match status" value="1"/>
</dbReference>
<dbReference type="CDD" id="cd00165">
    <property type="entry name" value="S4"/>
    <property type="match status" value="1"/>
</dbReference>
<dbReference type="InterPro" id="IPR006145">
    <property type="entry name" value="PsdUridine_synth_RsuA/RluA"/>
</dbReference>
<dbReference type="NCBIfam" id="TIGR00093">
    <property type="entry name" value="pseudouridine synthase"/>
    <property type="match status" value="1"/>
</dbReference>
<dbReference type="Gene3D" id="3.30.70.1560">
    <property type="entry name" value="Alpha-L RNA-binding motif"/>
    <property type="match status" value="1"/>
</dbReference>
<dbReference type="InterPro" id="IPR020094">
    <property type="entry name" value="TruA/RsuA/RluB/E/F_N"/>
</dbReference>
<comment type="caution">
    <text evidence="7">The sequence shown here is derived from an EMBL/GenBank/DDBJ whole genome shotgun (WGS) entry which is preliminary data.</text>
</comment>
<dbReference type="FunFam" id="3.10.290.10:FF:000003">
    <property type="entry name" value="Pseudouridine synthase"/>
    <property type="match status" value="1"/>
</dbReference>
<dbReference type="OrthoDB" id="1012272at2"/>
<dbReference type="CDD" id="cd02870">
    <property type="entry name" value="PseudoU_synth_RsuA_like"/>
    <property type="match status" value="1"/>
</dbReference>
<dbReference type="SUPFAM" id="SSF55120">
    <property type="entry name" value="Pseudouridine synthase"/>
    <property type="match status" value="1"/>
</dbReference>
<evidence type="ECO:0000256" key="5">
    <source>
        <dbReference type="SAM" id="MobiDB-lite"/>
    </source>
</evidence>
<dbReference type="InterPro" id="IPR050343">
    <property type="entry name" value="RsuA_PseudoU_synthase"/>
</dbReference>
<keyword evidence="3" id="KW-0694">RNA-binding</keyword>
<dbReference type="PROSITE" id="PS01149">
    <property type="entry name" value="PSI_RSU"/>
    <property type="match status" value="1"/>
</dbReference>
<evidence type="ECO:0000259" key="6">
    <source>
        <dbReference type="SMART" id="SM00363"/>
    </source>
</evidence>
<dbReference type="STRING" id="153721.MYP_957"/>
<evidence type="ECO:0000256" key="4">
    <source>
        <dbReference type="RuleBase" id="RU003887"/>
    </source>
</evidence>
<organism evidence="7 8">
    <name type="scientific">Sporocytophaga myxococcoides</name>
    <dbReference type="NCBI Taxonomy" id="153721"/>
    <lineage>
        <taxon>Bacteria</taxon>
        <taxon>Pseudomonadati</taxon>
        <taxon>Bacteroidota</taxon>
        <taxon>Cytophagia</taxon>
        <taxon>Cytophagales</taxon>
        <taxon>Cytophagaceae</taxon>
        <taxon>Sporocytophaga</taxon>
    </lineage>
</organism>
<dbReference type="InterPro" id="IPR020103">
    <property type="entry name" value="PsdUridine_synth_cat_dom_sf"/>
</dbReference>
<dbReference type="GO" id="GO:0003723">
    <property type="term" value="F:RNA binding"/>
    <property type="evidence" value="ECO:0007669"/>
    <property type="project" value="UniProtKB-KW"/>
</dbReference>
<feature type="compositionally biased region" description="Basic and acidic residues" evidence="5">
    <location>
        <begin position="99"/>
        <end position="115"/>
    </location>
</feature>
<dbReference type="RefSeq" id="WP_052429947.1">
    <property type="nucleotide sequence ID" value="NZ_BBLT01000002.1"/>
</dbReference>
<comment type="similarity">
    <text evidence="1 4">Belongs to the pseudouridine synthase RsuA family.</text>
</comment>
<feature type="compositionally biased region" description="Low complexity" evidence="5">
    <location>
        <begin position="21"/>
        <end position="33"/>
    </location>
</feature>
<feature type="compositionally biased region" description="Basic and acidic residues" evidence="5">
    <location>
        <begin position="64"/>
        <end position="90"/>
    </location>
</feature>
<dbReference type="Gene3D" id="3.30.70.580">
    <property type="entry name" value="Pseudouridine synthase I, catalytic domain, N-terminal subdomain"/>
    <property type="match status" value="1"/>
</dbReference>
<dbReference type="PANTHER" id="PTHR47683">
    <property type="entry name" value="PSEUDOURIDINE SYNTHASE FAMILY PROTEIN-RELATED"/>
    <property type="match status" value="1"/>
</dbReference>
<dbReference type="GO" id="GO:0000455">
    <property type="term" value="P:enzyme-directed rRNA pseudouridine synthesis"/>
    <property type="evidence" value="ECO:0007669"/>
    <property type="project" value="UniProtKB-ARBA"/>
</dbReference>
<evidence type="ECO:0000313" key="7">
    <source>
        <dbReference type="EMBL" id="GAL83730.1"/>
    </source>
</evidence>
<dbReference type="InterPro" id="IPR036986">
    <property type="entry name" value="S4_RNA-bd_sf"/>
</dbReference>
<dbReference type="GO" id="GO:0120159">
    <property type="term" value="F:rRNA pseudouridine synthase activity"/>
    <property type="evidence" value="ECO:0007669"/>
    <property type="project" value="UniProtKB-ARBA"/>
</dbReference>
<feature type="compositionally biased region" description="Basic and acidic residues" evidence="5">
    <location>
        <begin position="234"/>
        <end position="255"/>
    </location>
</feature>
<dbReference type="EMBL" id="BBLT01000002">
    <property type="protein sequence ID" value="GAL83730.1"/>
    <property type="molecule type" value="Genomic_DNA"/>
</dbReference>
<feature type="compositionally biased region" description="Basic and acidic residues" evidence="5">
    <location>
        <begin position="186"/>
        <end position="202"/>
    </location>
</feature>
<dbReference type="eggNOG" id="COG1187">
    <property type="taxonomic scope" value="Bacteria"/>
</dbReference>
<dbReference type="Pfam" id="PF00849">
    <property type="entry name" value="PseudoU_synth_2"/>
    <property type="match status" value="1"/>
</dbReference>
<dbReference type="Pfam" id="PF01479">
    <property type="entry name" value="S4"/>
    <property type="match status" value="1"/>
</dbReference>
<evidence type="ECO:0000313" key="8">
    <source>
        <dbReference type="Proteomes" id="UP000030185"/>
    </source>
</evidence>
<feature type="compositionally biased region" description="Basic and acidic residues" evidence="5">
    <location>
        <begin position="1"/>
        <end position="20"/>
    </location>
</feature>
<dbReference type="InterPro" id="IPR000748">
    <property type="entry name" value="PsdUridine_synth_RsuA/RluB/E/F"/>
</dbReference>
<dbReference type="InterPro" id="IPR042092">
    <property type="entry name" value="PsdUridine_s_RsuA/RluB/E/F_cat"/>
</dbReference>